<keyword evidence="2" id="KW-0067">ATP-binding</keyword>
<dbReference type="InterPro" id="IPR027417">
    <property type="entry name" value="P-loop_NTPase"/>
</dbReference>
<dbReference type="SUPFAM" id="SSF52540">
    <property type="entry name" value="P-loop containing nucleoside triphosphate hydrolases"/>
    <property type="match status" value="1"/>
</dbReference>
<dbReference type="GO" id="GO:0004386">
    <property type="term" value="F:helicase activity"/>
    <property type="evidence" value="ECO:0007669"/>
    <property type="project" value="UniProtKB-KW"/>
</dbReference>
<protein>
    <submittedName>
        <fullName evidence="2">ATP-dependent RNA helicase ddx39a</fullName>
    </submittedName>
</protein>
<organism evidence="2 3">
    <name type="scientific">Saguinus oedipus</name>
    <name type="common">Cotton-top tamarin</name>
    <name type="synonym">Oedipomidas oedipus</name>
    <dbReference type="NCBI Taxonomy" id="9490"/>
    <lineage>
        <taxon>Eukaryota</taxon>
        <taxon>Metazoa</taxon>
        <taxon>Chordata</taxon>
        <taxon>Craniata</taxon>
        <taxon>Vertebrata</taxon>
        <taxon>Euteleostomi</taxon>
        <taxon>Mammalia</taxon>
        <taxon>Eutheria</taxon>
        <taxon>Euarchontoglires</taxon>
        <taxon>Primates</taxon>
        <taxon>Haplorrhini</taxon>
        <taxon>Platyrrhini</taxon>
        <taxon>Cebidae</taxon>
        <taxon>Callitrichinae</taxon>
        <taxon>Saguinus</taxon>
    </lineage>
</organism>
<keyword evidence="2" id="KW-0347">Helicase</keyword>
<evidence type="ECO:0000313" key="3">
    <source>
        <dbReference type="Proteomes" id="UP001266305"/>
    </source>
</evidence>
<comment type="caution">
    <text evidence="2">The sequence shown here is derived from an EMBL/GenBank/DDBJ whole genome shotgun (WGS) entry which is preliminary data.</text>
</comment>
<dbReference type="Proteomes" id="UP001266305">
    <property type="component" value="Unassembled WGS sequence"/>
</dbReference>
<evidence type="ECO:0000313" key="2">
    <source>
        <dbReference type="EMBL" id="KAK2112551.1"/>
    </source>
</evidence>
<dbReference type="Gene3D" id="3.40.50.300">
    <property type="entry name" value="P-loop containing nucleotide triphosphate hydrolases"/>
    <property type="match status" value="1"/>
</dbReference>
<name>A0ABQ9VTT0_SAGOE</name>
<evidence type="ECO:0000259" key="1">
    <source>
        <dbReference type="Pfam" id="PF00270"/>
    </source>
</evidence>
<feature type="domain" description="DEAD/DEAH-box helicase" evidence="1">
    <location>
        <begin position="5"/>
        <end position="64"/>
    </location>
</feature>
<dbReference type="InterPro" id="IPR011545">
    <property type="entry name" value="DEAD/DEAH_box_helicase_dom"/>
</dbReference>
<keyword evidence="2" id="KW-0547">Nucleotide-binding</keyword>
<gene>
    <name evidence="2" type="primary">DDX39A_2</name>
    <name evidence="2" type="ORF">P7K49_012298</name>
</gene>
<proteinExistence type="predicted"/>
<dbReference type="Pfam" id="PF00270">
    <property type="entry name" value="DEAD"/>
    <property type="match status" value="1"/>
</dbReference>
<dbReference type="EMBL" id="JASSZA010000005">
    <property type="protein sequence ID" value="KAK2112551.1"/>
    <property type="molecule type" value="Genomic_DNA"/>
</dbReference>
<keyword evidence="2" id="KW-0378">Hydrolase</keyword>
<keyword evidence="3" id="KW-1185">Reference proteome</keyword>
<sequence length="70" mass="7840">MPSVKVSIFFGGLFIKKHEVLVKNCPHVMVGTPGPIMALVQNSSLNLKNAKHFVLDECDKMLGQLDMWRT</sequence>
<accession>A0ABQ9VTT0</accession>
<reference evidence="2 3" key="1">
    <citation type="submission" date="2023-05" db="EMBL/GenBank/DDBJ databases">
        <title>B98-5 Cell Line De Novo Hybrid Assembly: An Optical Mapping Approach.</title>
        <authorList>
            <person name="Kananen K."/>
            <person name="Auerbach J.A."/>
            <person name="Kautto E."/>
            <person name="Blachly J.S."/>
        </authorList>
    </citation>
    <scope>NUCLEOTIDE SEQUENCE [LARGE SCALE GENOMIC DNA]</scope>
    <source>
        <strain evidence="2">B95-8</strain>
        <tissue evidence="2">Cell line</tissue>
    </source>
</reference>